<dbReference type="EMBL" id="JABEQG010000001">
    <property type="protein sequence ID" value="MBB2154811.1"/>
    <property type="molecule type" value="Genomic_DNA"/>
</dbReference>
<name>A0A7W4FBR3_GLUDI</name>
<dbReference type="RefSeq" id="WP_183115236.1">
    <property type="nucleotide sequence ID" value="NZ_JABEQG010000001.1"/>
</dbReference>
<proteinExistence type="predicted"/>
<protein>
    <submittedName>
        <fullName evidence="1">Uncharacterized protein</fullName>
    </submittedName>
</protein>
<sequence>MSAPEKSPGAENAASYRARKLASGWADLRIYVPKALRREIRDAINRRLRIWKYEEDKAEAAHDVLSATPPHDR</sequence>
<dbReference type="Proteomes" id="UP000550787">
    <property type="component" value="Unassembled WGS sequence"/>
</dbReference>
<dbReference type="AlphaFoldDB" id="A0A7W4FBR3"/>
<organism evidence="1 2">
    <name type="scientific">Gluconacetobacter diazotrophicus</name>
    <name type="common">Acetobacter diazotrophicus</name>
    <dbReference type="NCBI Taxonomy" id="33996"/>
    <lineage>
        <taxon>Bacteria</taxon>
        <taxon>Pseudomonadati</taxon>
        <taxon>Pseudomonadota</taxon>
        <taxon>Alphaproteobacteria</taxon>
        <taxon>Acetobacterales</taxon>
        <taxon>Acetobacteraceae</taxon>
        <taxon>Gluconacetobacter</taxon>
    </lineage>
</organism>
<evidence type="ECO:0000313" key="1">
    <source>
        <dbReference type="EMBL" id="MBB2154811.1"/>
    </source>
</evidence>
<comment type="caution">
    <text evidence="1">The sequence shown here is derived from an EMBL/GenBank/DDBJ whole genome shotgun (WGS) entry which is preliminary data.</text>
</comment>
<evidence type="ECO:0000313" key="2">
    <source>
        <dbReference type="Proteomes" id="UP000550787"/>
    </source>
</evidence>
<gene>
    <name evidence="1" type="ORF">HLH33_00555</name>
</gene>
<accession>A0A7W4FBR3</accession>
<reference evidence="1 2" key="1">
    <citation type="submission" date="2020-04" db="EMBL/GenBank/DDBJ databases">
        <title>Description of novel Gluconacetobacter.</title>
        <authorList>
            <person name="Sombolestani A."/>
        </authorList>
    </citation>
    <scope>NUCLEOTIDE SEQUENCE [LARGE SCALE GENOMIC DNA]</scope>
    <source>
        <strain evidence="1 2">LMG 7603</strain>
    </source>
</reference>